<dbReference type="CDD" id="cd00156">
    <property type="entry name" value="REC"/>
    <property type="match status" value="1"/>
</dbReference>
<keyword evidence="4 10" id="KW-0597">Phosphoprotein</keyword>
<dbReference type="Proteomes" id="UP001519654">
    <property type="component" value="Unassembled WGS sequence"/>
</dbReference>
<keyword evidence="11" id="KW-1133">Transmembrane helix</keyword>
<dbReference type="InterPro" id="IPR011006">
    <property type="entry name" value="CheY-like_superfamily"/>
</dbReference>
<protein>
    <recommendedName>
        <fullName evidence="3">histidine kinase</fullName>
        <ecNumber evidence="3">2.7.13.3</ecNumber>
    </recommendedName>
</protein>
<comment type="subcellular location">
    <subcellularLocation>
        <location evidence="2">Cell membrane</location>
    </subcellularLocation>
</comment>
<dbReference type="InterPro" id="IPR001789">
    <property type="entry name" value="Sig_transdc_resp-reg_receiver"/>
</dbReference>
<dbReference type="SMART" id="SM00086">
    <property type="entry name" value="PAC"/>
    <property type="match status" value="1"/>
</dbReference>
<name>A0ABS5Z0B6_9ACTN</name>
<feature type="domain" description="PAS" evidence="14">
    <location>
        <begin position="165"/>
        <end position="210"/>
    </location>
</feature>
<dbReference type="Pfam" id="PF00989">
    <property type="entry name" value="PAS"/>
    <property type="match status" value="1"/>
</dbReference>
<comment type="caution">
    <text evidence="16">The sequence shown here is derived from an EMBL/GenBank/DDBJ whole genome shotgun (WGS) entry which is preliminary data.</text>
</comment>
<feature type="transmembrane region" description="Helical" evidence="11">
    <location>
        <begin position="65"/>
        <end position="88"/>
    </location>
</feature>
<dbReference type="Gene3D" id="3.30.565.10">
    <property type="entry name" value="Histidine kinase-like ATPase, C-terminal domain"/>
    <property type="match status" value="1"/>
</dbReference>
<dbReference type="SMART" id="SM00387">
    <property type="entry name" value="HATPase_c"/>
    <property type="match status" value="1"/>
</dbReference>
<feature type="transmembrane region" description="Helical" evidence="11">
    <location>
        <begin position="31"/>
        <end position="53"/>
    </location>
</feature>
<dbReference type="InterPro" id="IPR036890">
    <property type="entry name" value="HATPase_C_sf"/>
</dbReference>
<dbReference type="SUPFAM" id="SSF55874">
    <property type="entry name" value="ATPase domain of HSP90 chaperone/DNA topoisomerase II/histidine kinase"/>
    <property type="match status" value="1"/>
</dbReference>
<dbReference type="CDD" id="cd00130">
    <property type="entry name" value="PAS"/>
    <property type="match status" value="1"/>
</dbReference>
<dbReference type="SUPFAM" id="SSF55785">
    <property type="entry name" value="PYP-like sensor domain (PAS domain)"/>
    <property type="match status" value="1"/>
</dbReference>
<dbReference type="InterPro" id="IPR003661">
    <property type="entry name" value="HisK_dim/P_dom"/>
</dbReference>
<keyword evidence="6" id="KW-0547">Nucleotide-binding</keyword>
<dbReference type="PROSITE" id="PS50113">
    <property type="entry name" value="PAC"/>
    <property type="match status" value="1"/>
</dbReference>
<dbReference type="CDD" id="cd00082">
    <property type="entry name" value="HisKA"/>
    <property type="match status" value="1"/>
</dbReference>
<dbReference type="Gene3D" id="3.40.50.2300">
    <property type="match status" value="1"/>
</dbReference>
<evidence type="ECO:0000256" key="4">
    <source>
        <dbReference type="ARBA" id="ARBA00022553"/>
    </source>
</evidence>
<evidence type="ECO:0000256" key="2">
    <source>
        <dbReference type="ARBA" id="ARBA00004236"/>
    </source>
</evidence>
<dbReference type="InterPro" id="IPR003594">
    <property type="entry name" value="HATPase_dom"/>
</dbReference>
<proteinExistence type="predicted"/>
<dbReference type="PANTHER" id="PTHR43065:SF46">
    <property type="entry name" value="C4-DICARBOXYLATE TRANSPORT SENSOR PROTEIN DCTB"/>
    <property type="match status" value="1"/>
</dbReference>
<evidence type="ECO:0000256" key="3">
    <source>
        <dbReference type="ARBA" id="ARBA00012438"/>
    </source>
</evidence>
<evidence type="ECO:0000259" key="15">
    <source>
        <dbReference type="PROSITE" id="PS50113"/>
    </source>
</evidence>
<dbReference type="InterPro" id="IPR036097">
    <property type="entry name" value="HisK_dim/P_sf"/>
</dbReference>
<dbReference type="RefSeq" id="WP_215793351.1">
    <property type="nucleotide sequence ID" value="NZ_JAHKKG010000013.1"/>
</dbReference>
<dbReference type="PRINTS" id="PR00344">
    <property type="entry name" value="BCTRLSENSOR"/>
</dbReference>
<dbReference type="InterPro" id="IPR035965">
    <property type="entry name" value="PAS-like_dom_sf"/>
</dbReference>
<evidence type="ECO:0000313" key="17">
    <source>
        <dbReference type="Proteomes" id="UP001519654"/>
    </source>
</evidence>
<evidence type="ECO:0000256" key="6">
    <source>
        <dbReference type="ARBA" id="ARBA00022741"/>
    </source>
</evidence>
<keyword evidence="17" id="KW-1185">Reference proteome</keyword>
<keyword evidence="7" id="KW-0418">Kinase</keyword>
<dbReference type="PROSITE" id="PS50112">
    <property type="entry name" value="PAS"/>
    <property type="match status" value="1"/>
</dbReference>
<keyword evidence="8" id="KW-0067">ATP-binding</keyword>
<keyword evidence="9" id="KW-0902">Two-component regulatory system</keyword>
<dbReference type="InterPro" id="IPR004358">
    <property type="entry name" value="Sig_transdc_His_kin-like_C"/>
</dbReference>
<dbReference type="SMART" id="SM00091">
    <property type="entry name" value="PAS"/>
    <property type="match status" value="1"/>
</dbReference>
<evidence type="ECO:0000256" key="10">
    <source>
        <dbReference type="PROSITE-ProRule" id="PRU00169"/>
    </source>
</evidence>
<keyword evidence="5" id="KW-0808">Transferase</keyword>
<dbReference type="SUPFAM" id="SSF47384">
    <property type="entry name" value="Homodimeric domain of signal transducing histidine kinase"/>
    <property type="match status" value="1"/>
</dbReference>
<dbReference type="InterPro" id="IPR001610">
    <property type="entry name" value="PAC"/>
</dbReference>
<gene>
    <name evidence="16" type="ORF">KOI35_36995</name>
</gene>
<organism evidence="16 17">
    <name type="scientific">Paractinoplanes bogorensis</name>
    <dbReference type="NCBI Taxonomy" id="1610840"/>
    <lineage>
        <taxon>Bacteria</taxon>
        <taxon>Bacillati</taxon>
        <taxon>Actinomycetota</taxon>
        <taxon>Actinomycetes</taxon>
        <taxon>Micromonosporales</taxon>
        <taxon>Micromonosporaceae</taxon>
        <taxon>Paractinoplanes</taxon>
    </lineage>
</organism>
<feature type="domain" description="Response regulatory" evidence="13">
    <location>
        <begin position="534"/>
        <end position="648"/>
    </location>
</feature>
<dbReference type="InterPro" id="IPR005467">
    <property type="entry name" value="His_kinase_dom"/>
</dbReference>
<evidence type="ECO:0000313" key="16">
    <source>
        <dbReference type="EMBL" id="MBU2669125.1"/>
    </source>
</evidence>
<dbReference type="EMBL" id="JAHKKG010000013">
    <property type="protein sequence ID" value="MBU2669125.1"/>
    <property type="molecule type" value="Genomic_DNA"/>
</dbReference>
<evidence type="ECO:0000259" key="12">
    <source>
        <dbReference type="PROSITE" id="PS50109"/>
    </source>
</evidence>
<reference evidence="16 17" key="1">
    <citation type="submission" date="2021-06" db="EMBL/GenBank/DDBJ databases">
        <title>Actinoplanes lichenicola sp. nov., and Actinoplanes ovalisporus sp. nov., isolated from lichen in Thailand.</title>
        <authorList>
            <person name="Saeng-In P."/>
            <person name="Kanchanasin P."/>
            <person name="Yuki M."/>
            <person name="Kudo T."/>
            <person name="Ohkuma M."/>
            <person name="Phongsopitanun W."/>
            <person name="Tanasupawat S."/>
        </authorList>
    </citation>
    <scope>NUCLEOTIDE SEQUENCE [LARGE SCALE GENOMIC DNA]</scope>
    <source>
        <strain evidence="16 17">NBRC 110975</strain>
    </source>
</reference>
<evidence type="ECO:0000256" key="9">
    <source>
        <dbReference type="ARBA" id="ARBA00023012"/>
    </source>
</evidence>
<dbReference type="PROSITE" id="PS50110">
    <property type="entry name" value="RESPONSE_REGULATORY"/>
    <property type="match status" value="1"/>
</dbReference>
<sequence>MPGSLPRRYDIFGAAQSDTGYADRTIVAEQVYTLGNLVIMSAYAAITVAILGPVIRARQLWSNKLAVTTGMIFFSCAVGHGLHAFMAIRALQTGDSHSHLQPGWEWPTALWDMFTALVGVYYWTLRRSYKVLLGGGSIFTSPGEQNRLEEAGAREQAALNAAEKHRATLAAVVEHTDDAIIGVNLEGRVTAWNRGAERLFGYNAGAAIGQPMSIFSGDSSSADQMAYIARIRHGERHIHYEARRVHRNGSPLELSINMAPIRNAAGEVTGVSVTAREISEQKAAADERRASDDRAHQVQRMESLGKLAGGLAHDFNNILGIIVNYTEFAIDETGDKPAVREDLEHVRSAADRAMALTRQLQTFTRGAGSQPREVDLTAALEEARQRLEPQVGERITIVSRPAPAALTVRADPGQLQQVLEQLATNARDAMPDGGTLVLEANAHDDQARILVSDTGTGMPPDIVERVFEPFFTTKPGKGAGMGLAAVYGMVTEAGGEIAVYSEPGVGTTFRVHLPLVAPTAPAERAAPPSGDGRTILVVEHEPALMRAATRILTVAGYQVLAATTGPEALVVLGDRTADALVTDVVMPDMTGPRLAELLHERAPGLPVVYMSGYSSGMLDVTGLLDPAAPFVEKPFTAHDLLHTVHEALHRTPSAV</sequence>
<dbReference type="InterPro" id="IPR000014">
    <property type="entry name" value="PAS"/>
</dbReference>
<evidence type="ECO:0000256" key="7">
    <source>
        <dbReference type="ARBA" id="ARBA00022777"/>
    </source>
</evidence>
<dbReference type="Pfam" id="PF02518">
    <property type="entry name" value="HATPase_c"/>
    <property type="match status" value="1"/>
</dbReference>
<evidence type="ECO:0000256" key="1">
    <source>
        <dbReference type="ARBA" id="ARBA00000085"/>
    </source>
</evidence>
<evidence type="ECO:0000256" key="5">
    <source>
        <dbReference type="ARBA" id="ARBA00022679"/>
    </source>
</evidence>
<dbReference type="EC" id="2.7.13.3" evidence="3"/>
<feature type="domain" description="Histidine kinase" evidence="12">
    <location>
        <begin position="310"/>
        <end position="517"/>
    </location>
</feature>
<keyword evidence="11" id="KW-0812">Transmembrane</keyword>
<dbReference type="SMART" id="SM00448">
    <property type="entry name" value="REC"/>
    <property type="match status" value="1"/>
</dbReference>
<evidence type="ECO:0000256" key="11">
    <source>
        <dbReference type="SAM" id="Phobius"/>
    </source>
</evidence>
<feature type="modified residue" description="4-aspartylphosphate" evidence="10">
    <location>
        <position position="583"/>
    </location>
</feature>
<evidence type="ECO:0000259" key="13">
    <source>
        <dbReference type="PROSITE" id="PS50110"/>
    </source>
</evidence>
<comment type="catalytic activity">
    <reaction evidence="1">
        <text>ATP + protein L-histidine = ADP + protein N-phospho-L-histidine.</text>
        <dbReference type="EC" id="2.7.13.3"/>
    </reaction>
</comment>
<dbReference type="Pfam" id="PF00072">
    <property type="entry name" value="Response_reg"/>
    <property type="match status" value="1"/>
</dbReference>
<dbReference type="Gene3D" id="3.30.450.20">
    <property type="entry name" value="PAS domain"/>
    <property type="match status" value="1"/>
</dbReference>
<evidence type="ECO:0000256" key="8">
    <source>
        <dbReference type="ARBA" id="ARBA00022840"/>
    </source>
</evidence>
<dbReference type="PROSITE" id="PS50109">
    <property type="entry name" value="HIS_KIN"/>
    <property type="match status" value="1"/>
</dbReference>
<keyword evidence="11" id="KW-0472">Membrane</keyword>
<dbReference type="InterPro" id="IPR013767">
    <property type="entry name" value="PAS_fold"/>
</dbReference>
<dbReference type="NCBIfam" id="TIGR00229">
    <property type="entry name" value="sensory_box"/>
    <property type="match status" value="1"/>
</dbReference>
<dbReference type="SMART" id="SM00388">
    <property type="entry name" value="HisKA"/>
    <property type="match status" value="1"/>
</dbReference>
<feature type="domain" description="PAC" evidence="15">
    <location>
        <begin position="238"/>
        <end position="290"/>
    </location>
</feature>
<dbReference type="Gene3D" id="1.10.287.130">
    <property type="match status" value="1"/>
</dbReference>
<dbReference type="SUPFAM" id="SSF52172">
    <property type="entry name" value="CheY-like"/>
    <property type="match status" value="1"/>
</dbReference>
<accession>A0ABS5Z0B6</accession>
<dbReference type="PANTHER" id="PTHR43065">
    <property type="entry name" value="SENSOR HISTIDINE KINASE"/>
    <property type="match status" value="1"/>
</dbReference>
<evidence type="ECO:0000259" key="14">
    <source>
        <dbReference type="PROSITE" id="PS50112"/>
    </source>
</evidence>
<dbReference type="InterPro" id="IPR000700">
    <property type="entry name" value="PAS-assoc_C"/>
</dbReference>